<evidence type="ECO:0000256" key="1">
    <source>
        <dbReference type="ARBA" id="ARBA00005417"/>
    </source>
</evidence>
<dbReference type="SUPFAM" id="SSF52540">
    <property type="entry name" value="P-loop containing nucleoside triphosphate hydrolases"/>
    <property type="match status" value="1"/>
</dbReference>
<dbReference type="KEGG" id="cpf:CPF_0264"/>
<dbReference type="PANTHER" id="PTHR46743:SF2">
    <property type="entry name" value="TEICHOIC ACIDS EXPORT ATP-BINDING PROTEIN TAGH"/>
    <property type="match status" value="1"/>
</dbReference>
<dbReference type="Pfam" id="PF00005">
    <property type="entry name" value="ABC_tran"/>
    <property type="match status" value="1"/>
</dbReference>
<dbReference type="InterPro" id="IPR003593">
    <property type="entry name" value="AAA+_ATPase"/>
</dbReference>
<dbReference type="InterPro" id="IPR027417">
    <property type="entry name" value="P-loop_NTPase"/>
</dbReference>
<dbReference type="InterPro" id="IPR017871">
    <property type="entry name" value="ABC_transporter-like_CS"/>
</dbReference>
<keyword evidence="2" id="KW-0813">Transport</keyword>
<dbReference type="PROSITE" id="PS00211">
    <property type="entry name" value="ABC_TRANSPORTER_1"/>
    <property type="match status" value="1"/>
</dbReference>
<dbReference type="GO" id="GO:0005524">
    <property type="term" value="F:ATP binding"/>
    <property type="evidence" value="ECO:0007669"/>
    <property type="project" value="UniProtKB-KW"/>
</dbReference>
<dbReference type="CDD" id="cd03220">
    <property type="entry name" value="ABC_KpsT_Wzt"/>
    <property type="match status" value="1"/>
</dbReference>
<dbReference type="GO" id="GO:0016887">
    <property type="term" value="F:ATP hydrolysis activity"/>
    <property type="evidence" value="ECO:0007669"/>
    <property type="project" value="InterPro"/>
</dbReference>
<keyword evidence="3" id="KW-0547">Nucleotide-binding</keyword>
<dbReference type="HOGENOM" id="CLU_000604_101_1_9"/>
<gene>
    <name evidence="6" type="ordered locus">CPF_0264</name>
</gene>
<proteinExistence type="inferred from homology"/>
<keyword evidence="7" id="KW-1185">Reference proteome</keyword>
<dbReference type="InterPro" id="IPR003439">
    <property type="entry name" value="ABC_transporter-like_ATP-bd"/>
</dbReference>
<dbReference type="PANTHER" id="PTHR46743">
    <property type="entry name" value="TEICHOIC ACIDS EXPORT ATP-BINDING PROTEIN TAGH"/>
    <property type="match status" value="1"/>
</dbReference>
<dbReference type="InterPro" id="IPR015860">
    <property type="entry name" value="ABC_transpr_TagH-like"/>
</dbReference>
<evidence type="ECO:0000256" key="2">
    <source>
        <dbReference type="ARBA" id="ARBA00022448"/>
    </source>
</evidence>
<comment type="similarity">
    <text evidence="1">Belongs to the ABC transporter superfamily.</text>
</comment>
<keyword evidence="4 6" id="KW-0067">ATP-binding</keyword>
<dbReference type="SMART" id="SM00382">
    <property type="entry name" value="AAA"/>
    <property type="match status" value="1"/>
</dbReference>
<dbReference type="GO" id="GO:0016020">
    <property type="term" value="C:membrane"/>
    <property type="evidence" value="ECO:0007669"/>
    <property type="project" value="InterPro"/>
</dbReference>
<dbReference type="Proteomes" id="UP000001823">
    <property type="component" value="Chromosome"/>
</dbReference>
<evidence type="ECO:0000259" key="5">
    <source>
        <dbReference type="PROSITE" id="PS50893"/>
    </source>
</evidence>
<dbReference type="PaxDb" id="195103-CPF_0264"/>
<evidence type="ECO:0000256" key="3">
    <source>
        <dbReference type="ARBA" id="ARBA00022741"/>
    </source>
</evidence>
<accession>A0A0H2YS02</accession>
<dbReference type="InterPro" id="IPR050683">
    <property type="entry name" value="Bact_Polysacc_Export_ATP-bd"/>
</dbReference>
<dbReference type="RefSeq" id="WP_003453458.1">
    <property type="nucleotide sequence ID" value="NC_008261.1"/>
</dbReference>
<organism evidence="6 7">
    <name type="scientific">Clostridium perfringens (strain ATCC 13124 / DSM 756 / JCM 1290 / NCIMB 6125 / NCTC 8237 / Type A)</name>
    <dbReference type="NCBI Taxonomy" id="195103"/>
    <lineage>
        <taxon>Bacteria</taxon>
        <taxon>Bacillati</taxon>
        <taxon>Bacillota</taxon>
        <taxon>Clostridia</taxon>
        <taxon>Eubacteriales</taxon>
        <taxon>Clostridiaceae</taxon>
        <taxon>Clostridium</taxon>
    </lineage>
</organism>
<reference evidence="6 7" key="1">
    <citation type="journal article" date="2006" name="Genome Res.">
        <title>Skewed genomic variability in strains of the toxigenic bacterial pathogen, Clostridium perfringens.</title>
        <authorList>
            <person name="Myers G.S."/>
            <person name="Rasko D.A."/>
            <person name="Cheung J.K."/>
            <person name="Ravel J."/>
            <person name="Seshadri R."/>
            <person name="Deboy R.T."/>
            <person name="Ren Q."/>
            <person name="Varga J."/>
            <person name="Awad M.M."/>
            <person name="Brinkac L.M."/>
            <person name="Daugherty S.C."/>
            <person name="Haft D.H."/>
            <person name="Dodson R.J."/>
            <person name="Madupu R."/>
            <person name="Nelson W.C."/>
            <person name="Rosovitz M.J."/>
            <person name="Sullivan S.A."/>
            <person name="Khouri H."/>
            <person name="Dimitrov G.I."/>
            <person name="Watkins K.L."/>
            <person name="Mulligan S."/>
            <person name="Benton J."/>
            <person name="Radune D."/>
            <person name="Fisher D.J."/>
            <person name="Atkins H.S."/>
            <person name="Hiscox T."/>
            <person name="Jost B.H."/>
            <person name="Billington S.J."/>
            <person name="Songer J.G."/>
            <person name="McClane B.A."/>
            <person name="Titball R.W."/>
            <person name="Rood J.I."/>
            <person name="Melville S.B."/>
            <person name="Paulsen I.T."/>
        </authorList>
    </citation>
    <scope>NUCLEOTIDE SEQUENCE [LARGE SCALE GENOMIC DNA]</scope>
    <source>
        <strain evidence="7">ATCC 13124 / DSM 756 / JCM 1290 / NCIMB 6125 / NCTC 8237 / S 107 / Type A</strain>
    </source>
</reference>
<evidence type="ECO:0000256" key="4">
    <source>
        <dbReference type="ARBA" id="ARBA00022840"/>
    </source>
</evidence>
<name>A0A0H2YS02_CLOP1</name>
<dbReference type="eggNOG" id="COG1134">
    <property type="taxonomic scope" value="Bacteria"/>
</dbReference>
<dbReference type="Gene3D" id="3.40.50.300">
    <property type="entry name" value="P-loop containing nucleotide triphosphate hydrolases"/>
    <property type="match status" value="1"/>
</dbReference>
<dbReference type="EMBL" id="CP000246">
    <property type="protein sequence ID" value="ABG83461.1"/>
    <property type="molecule type" value="Genomic_DNA"/>
</dbReference>
<feature type="domain" description="ABC transporter" evidence="5">
    <location>
        <begin position="5"/>
        <end position="244"/>
    </location>
</feature>
<dbReference type="STRING" id="195103.CPF_0264"/>
<protein>
    <submittedName>
        <fullName evidence="6">ABC transporter, ATP-binding protein</fullName>
    </submittedName>
</protein>
<sequence>MSVAIRVKDLTKKYKLYQKRSERLANAFGKEKNIKEFYALKGVSFEISKGECVGIIGHNGAGKSTLLKLLTGVAFPTSGEIEINGRLASMLELGSGFNPELTGMENIYFNGSLNGLTKEEIDGKLKDILEFADIGNFIEQPVKNYSSGMFARLAFAVAINVDPDILIVDEILSVGDVGFQVKCMEKFNEFKKKGKTILYVSHGLGTVKKFCDRAIWLQKGEVVDDGNSVIVVERYYNLNFNPANIEQLKDHKSDIINSIAVKSNTKNVEYLEKLDLEVEYDLISNDLKDPNIVLEFRKTDYEPGTTRGNDQFVCGINSKDNIKNIPFNLGVNKLKVSLNKVNLVAGVYYIDFVLRDGEEEVYRKINGYSFTLNDKYRGEGFLILGHSWGN</sequence>
<evidence type="ECO:0000313" key="7">
    <source>
        <dbReference type="Proteomes" id="UP000001823"/>
    </source>
</evidence>
<dbReference type="GO" id="GO:0140359">
    <property type="term" value="F:ABC-type transporter activity"/>
    <property type="evidence" value="ECO:0007669"/>
    <property type="project" value="InterPro"/>
</dbReference>
<dbReference type="AlphaFoldDB" id="A0A0H2YS02"/>
<evidence type="ECO:0000313" key="6">
    <source>
        <dbReference type="EMBL" id="ABG83461.1"/>
    </source>
</evidence>
<dbReference type="PROSITE" id="PS50893">
    <property type="entry name" value="ABC_TRANSPORTER_2"/>
    <property type="match status" value="1"/>
</dbReference>